<feature type="binding site" evidence="3">
    <location>
        <position position="89"/>
    </location>
    <ligand>
        <name>Fe cation</name>
        <dbReference type="ChEBI" id="CHEBI:24875"/>
    </ligand>
</feature>
<feature type="binding site" evidence="3">
    <location>
        <position position="131"/>
    </location>
    <ligand>
        <name>Fe cation</name>
        <dbReference type="ChEBI" id="CHEBI:24875"/>
    </ligand>
</feature>
<organism evidence="4 5">
    <name type="scientific">Candidatus Egerieisoma faecipullorum</name>
    <dbReference type="NCBI Taxonomy" id="2840963"/>
    <lineage>
        <taxon>Bacteria</taxon>
        <taxon>Bacillati</taxon>
        <taxon>Bacillota</taxon>
        <taxon>Clostridia</taxon>
        <taxon>Eubacteriales</taxon>
        <taxon>Clostridiaceae</taxon>
        <taxon>Clostridiaceae incertae sedis</taxon>
        <taxon>Candidatus Egerieisoma</taxon>
    </lineage>
</organism>
<dbReference type="PANTHER" id="PTHR10458">
    <property type="entry name" value="PEPTIDE DEFORMYLASE"/>
    <property type="match status" value="1"/>
</dbReference>
<dbReference type="SUPFAM" id="SSF56420">
    <property type="entry name" value="Peptide deformylase"/>
    <property type="match status" value="1"/>
</dbReference>
<comment type="cofactor">
    <cofactor evidence="3">
        <name>Fe(2+)</name>
        <dbReference type="ChEBI" id="CHEBI:29033"/>
    </cofactor>
    <text evidence="3">Binds 1 Fe(2+) ion.</text>
</comment>
<dbReference type="EMBL" id="DVMM01000039">
    <property type="protein sequence ID" value="HIU29049.1"/>
    <property type="molecule type" value="Genomic_DNA"/>
</dbReference>
<comment type="function">
    <text evidence="3">Removes the formyl group from the N-terminal Met of newly synthesized proteins. Requires at least a dipeptide for an efficient rate of reaction. N-terminal L-methionine is a prerequisite for activity but the enzyme has broad specificity at other positions.</text>
</comment>
<feature type="active site" evidence="3">
    <location>
        <position position="132"/>
    </location>
</feature>
<dbReference type="Pfam" id="PF01327">
    <property type="entry name" value="Pep_deformylase"/>
    <property type="match status" value="1"/>
</dbReference>
<comment type="similarity">
    <text evidence="1 3">Belongs to the polypeptide deformylase family.</text>
</comment>
<gene>
    <name evidence="3 4" type="primary">def</name>
    <name evidence="4" type="ORF">IAD50_02005</name>
</gene>
<dbReference type="Gene3D" id="3.90.45.10">
    <property type="entry name" value="Peptide deformylase"/>
    <property type="match status" value="1"/>
</dbReference>
<dbReference type="NCBIfam" id="NF001159">
    <property type="entry name" value="PRK00150.1-3"/>
    <property type="match status" value="1"/>
</dbReference>
<protein>
    <recommendedName>
        <fullName evidence="3">Peptide deformylase</fullName>
        <shortName evidence="3">PDF</shortName>
        <ecNumber evidence="3">3.5.1.88</ecNumber>
    </recommendedName>
    <alternativeName>
        <fullName evidence="3">Polypeptide deformylase</fullName>
    </alternativeName>
</protein>
<keyword evidence="3 4" id="KW-0378">Hydrolase</keyword>
<dbReference type="PIRSF" id="PIRSF004749">
    <property type="entry name" value="Pep_def"/>
    <property type="match status" value="1"/>
</dbReference>
<dbReference type="PRINTS" id="PR01576">
    <property type="entry name" value="PDEFORMYLASE"/>
</dbReference>
<evidence type="ECO:0000256" key="2">
    <source>
        <dbReference type="ARBA" id="ARBA00023004"/>
    </source>
</evidence>
<reference evidence="4" key="2">
    <citation type="journal article" date="2021" name="PeerJ">
        <title>Extensive microbial diversity within the chicken gut microbiome revealed by metagenomics and culture.</title>
        <authorList>
            <person name="Gilroy R."/>
            <person name="Ravi A."/>
            <person name="Getino M."/>
            <person name="Pursley I."/>
            <person name="Horton D.L."/>
            <person name="Alikhan N.F."/>
            <person name="Baker D."/>
            <person name="Gharbi K."/>
            <person name="Hall N."/>
            <person name="Watson M."/>
            <person name="Adriaenssens E.M."/>
            <person name="Foster-Nyarko E."/>
            <person name="Jarju S."/>
            <person name="Secka A."/>
            <person name="Antonio M."/>
            <person name="Oren A."/>
            <person name="Chaudhuri R.R."/>
            <person name="La Ragione R."/>
            <person name="Hildebrand F."/>
            <person name="Pallen M.J."/>
        </authorList>
    </citation>
    <scope>NUCLEOTIDE SEQUENCE</scope>
    <source>
        <strain evidence="4">CHK195-4489</strain>
    </source>
</reference>
<dbReference type="NCBIfam" id="TIGR00079">
    <property type="entry name" value="pept_deformyl"/>
    <property type="match status" value="1"/>
</dbReference>
<comment type="catalytic activity">
    <reaction evidence="3">
        <text>N-terminal N-formyl-L-methionyl-[peptide] + H2O = N-terminal L-methionyl-[peptide] + formate</text>
        <dbReference type="Rhea" id="RHEA:24420"/>
        <dbReference type="Rhea" id="RHEA-COMP:10639"/>
        <dbReference type="Rhea" id="RHEA-COMP:10640"/>
        <dbReference type="ChEBI" id="CHEBI:15377"/>
        <dbReference type="ChEBI" id="CHEBI:15740"/>
        <dbReference type="ChEBI" id="CHEBI:49298"/>
        <dbReference type="ChEBI" id="CHEBI:64731"/>
        <dbReference type="EC" id="3.5.1.88"/>
    </reaction>
</comment>
<keyword evidence="3" id="KW-0479">Metal-binding</keyword>
<dbReference type="HAMAP" id="MF_00163">
    <property type="entry name" value="Pep_deformylase"/>
    <property type="match status" value="1"/>
</dbReference>
<dbReference type="AlphaFoldDB" id="A0A9D1L8M1"/>
<dbReference type="GO" id="GO:0006412">
    <property type="term" value="P:translation"/>
    <property type="evidence" value="ECO:0007669"/>
    <property type="project" value="UniProtKB-UniRule"/>
</dbReference>
<sequence length="151" mass="16957">MAVKKIRTFDDPILRQKSEPVEKIDFHIKKILHDMTDTMRHAPNGGGLSAVQIGILLRLVVIDVGDGLIRLVNPVIVEKSGKHLVEEGCLSFPDVWGKVWRPERVTVKALNQKGEEITIRAEGLLAQCLCHEIDHLDGIVFTDKVVMYVKD</sequence>
<dbReference type="GO" id="GO:0042586">
    <property type="term" value="F:peptide deformylase activity"/>
    <property type="evidence" value="ECO:0007669"/>
    <property type="project" value="UniProtKB-UniRule"/>
</dbReference>
<dbReference type="PANTHER" id="PTHR10458:SF22">
    <property type="entry name" value="PEPTIDE DEFORMYLASE"/>
    <property type="match status" value="1"/>
</dbReference>
<dbReference type="CDD" id="cd00487">
    <property type="entry name" value="Pep_deformylase"/>
    <property type="match status" value="1"/>
</dbReference>
<evidence type="ECO:0000313" key="4">
    <source>
        <dbReference type="EMBL" id="HIU29049.1"/>
    </source>
</evidence>
<accession>A0A9D1L8M1</accession>
<dbReference type="InterPro" id="IPR023635">
    <property type="entry name" value="Peptide_deformylase"/>
</dbReference>
<comment type="caution">
    <text evidence="4">The sequence shown here is derived from an EMBL/GenBank/DDBJ whole genome shotgun (WGS) entry which is preliminary data.</text>
</comment>
<dbReference type="GO" id="GO:0046872">
    <property type="term" value="F:metal ion binding"/>
    <property type="evidence" value="ECO:0007669"/>
    <property type="project" value="UniProtKB-KW"/>
</dbReference>
<evidence type="ECO:0000256" key="1">
    <source>
        <dbReference type="ARBA" id="ARBA00010759"/>
    </source>
</evidence>
<reference evidence="4" key="1">
    <citation type="submission" date="2020-10" db="EMBL/GenBank/DDBJ databases">
        <authorList>
            <person name="Gilroy R."/>
        </authorList>
    </citation>
    <scope>NUCLEOTIDE SEQUENCE</scope>
    <source>
        <strain evidence="4">CHK195-4489</strain>
    </source>
</reference>
<dbReference type="InterPro" id="IPR036821">
    <property type="entry name" value="Peptide_deformylase_sf"/>
</dbReference>
<keyword evidence="3" id="KW-0648">Protein biosynthesis</keyword>
<name>A0A9D1L8M1_9CLOT</name>
<evidence type="ECO:0000256" key="3">
    <source>
        <dbReference type="HAMAP-Rule" id="MF_00163"/>
    </source>
</evidence>
<dbReference type="EC" id="3.5.1.88" evidence="3"/>
<dbReference type="Proteomes" id="UP000824089">
    <property type="component" value="Unassembled WGS sequence"/>
</dbReference>
<feature type="binding site" evidence="3">
    <location>
        <position position="135"/>
    </location>
    <ligand>
        <name>Fe cation</name>
        <dbReference type="ChEBI" id="CHEBI:24875"/>
    </ligand>
</feature>
<keyword evidence="2 3" id="KW-0408">Iron</keyword>
<evidence type="ECO:0000313" key="5">
    <source>
        <dbReference type="Proteomes" id="UP000824089"/>
    </source>
</evidence>
<proteinExistence type="inferred from homology"/>